<dbReference type="eggNOG" id="COG2079">
    <property type="taxonomic scope" value="Bacteria"/>
</dbReference>
<reference evidence="3" key="1">
    <citation type="submission" date="2006-06" db="EMBL/GenBank/DDBJ databases">
        <title>Complete sequence of Plasmid 2 of Chelativorans sp. BNC1.</title>
        <authorList>
            <consortium name="US DOE Joint Genome Institute"/>
            <person name="Copeland A."/>
            <person name="Lucas S."/>
            <person name="Lapidus A."/>
            <person name="Barry K."/>
            <person name="Detter J.C."/>
            <person name="Glavina del Rio T."/>
            <person name="Hammon N."/>
            <person name="Israni S."/>
            <person name="Dalin E."/>
            <person name="Tice H."/>
            <person name="Pitluck S."/>
            <person name="Chertkov O."/>
            <person name="Brettin T."/>
            <person name="Bruce D."/>
            <person name="Han C."/>
            <person name="Tapia R."/>
            <person name="Gilna P."/>
            <person name="Schmutz J."/>
            <person name="Larimer F."/>
            <person name="Land M."/>
            <person name="Hauser L."/>
            <person name="Kyrpides N."/>
            <person name="Mikhailova N."/>
            <person name="Richardson P."/>
        </authorList>
    </citation>
    <scope>NUCLEOTIDE SEQUENCE</scope>
    <source>
        <strain evidence="3">BNC1</strain>
        <plasmid evidence="3">2</plasmid>
    </source>
</reference>
<dbReference type="OrthoDB" id="9795089at2"/>
<dbReference type="InterPro" id="IPR036148">
    <property type="entry name" value="MmgE/PrpD_sf"/>
</dbReference>
<accession>Q11AP7</accession>
<gene>
    <name evidence="3" type="ordered locus">Meso_4501</name>
</gene>
<dbReference type="SUPFAM" id="SSF103378">
    <property type="entry name" value="2-methylcitrate dehydratase PrpD"/>
    <property type="match status" value="1"/>
</dbReference>
<organism evidence="3">
    <name type="scientific">Chelativorans sp. (strain BNC1)</name>
    <dbReference type="NCBI Taxonomy" id="266779"/>
    <lineage>
        <taxon>Bacteria</taxon>
        <taxon>Pseudomonadati</taxon>
        <taxon>Pseudomonadota</taxon>
        <taxon>Alphaproteobacteria</taxon>
        <taxon>Hyphomicrobiales</taxon>
        <taxon>Phyllobacteriaceae</taxon>
        <taxon>Chelativorans</taxon>
    </lineage>
</organism>
<dbReference type="GO" id="GO:0016829">
    <property type="term" value="F:lyase activity"/>
    <property type="evidence" value="ECO:0007669"/>
    <property type="project" value="InterPro"/>
</dbReference>
<dbReference type="InterPro" id="IPR042183">
    <property type="entry name" value="MmgE/PrpD_sf_1"/>
</dbReference>
<keyword evidence="3" id="KW-0614">Plasmid</keyword>
<feature type="region of interest" description="Disordered" evidence="1">
    <location>
        <begin position="140"/>
        <end position="172"/>
    </location>
</feature>
<dbReference type="InterPro" id="IPR042188">
    <property type="entry name" value="MmgE/PrpD_sf_2"/>
</dbReference>
<dbReference type="Gene3D" id="1.10.4100.10">
    <property type="entry name" value="2-methylcitrate dehydratase PrpD"/>
    <property type="match status" value="1"/>
</dbReference>
<geneLocation type="plasmid" evidence="3">
    <name>2</name>
</geneLocation>
<dbReference type="Gene3D" id="3.30.1330.120">
    <property type="entry name" value="2-methylcitrate dehydratase PrpD"/>
    <property type="match status" value="1"/>
</dbReference>
<proteinExistence type="predicted"/>
<dbReference type="InterPro" id="IPR045337">
    <property type="entry name" value="MmgE_PrpD_C"/>
</dbReference>
<evidence type="ECO:0000259" key="2">
    <source>
        <dbReference type="Pfam" id="PF19305"/>
    </source>
</evidence>
<dbReference type="KEGG" id="mes:Meso_4501"/>
<name>Q11AP7_CHESB</name>
<feature type="compositionally biased region" description="Basic and acidic residues" evidence="1">
    <location>
        <begin position="162"/>
        <end position="172"/>
    </location>
</feature>
<evidence type="ECO:0000313" key="3">
    <source>
        <dbReference type="EMBL" id="ABG65528.1"/>
    </source>
</evidence>
<dbReference type="EMBL" id="CP000391">
    <property type="protein sequence ID" value="ABG65528.1"/>
    <property type="molecule type" value="Genomic_DNA"/>
</dbReference>
<protein>
    <recommendedName>
        <fullName evidence="2">MmgE/PrpD C-terminal domain-containing protein</fullName>
    </recommendedName>
</protein>
<dbReference type="Pfam" id="PF19305">
    <property type="entry name" value="MmgE_PrpD_C"/>
    <property type="match status" value="1"/>
</dbReference>
<feature type="domain" description="MmgE/PrpD C-terminal" evidence="2">
    <location>
        <begin position="43"/>
        <end position="126"/>
    </location>
</feature>
<sequence length="172" mass="18480">MTLSSIDLGFTDSTQVGKELGQGARNIGGRHSIEMIGLTPKRFPCCATTYKMLDIVLELKALHSFALDEVVETVTLGAINYGNLPHAKPENEVQAKFSMNFCVALVLVDGRARITDFGPEGGTAGDPPLDVARADAGPCTRRRARGCGPSAQGEYPTLRQTADAERFDPRTI</sequence>
<dbReference type="AlphaFoldDB" id="Q11AP7"/>
<dbReference type="HOGENOM" id="CLU_1552539_0_0_5"/>
<evidence type="ECO:0000256" key="1">
    <source>
        <dbReference type="SAM" id="MobiDB-lite"/>
    </source>
</evidence>